<keyword evidence="4" id="KW-1185">Reference proteome</keyword>
<feature type="domain" description="Peptidase M56" evidence="2">
    <location>
        <begin position="111"/>
        <end position="306"/>
    </location>
</feature>
<evidence type="ECO:0000313" key="3">
    <source>
        <dbReference type="EMBL" id="WXB15814.1"/>
    </source>
</evidence>
<dbReference type="InterPro" id="IPR052173">
    <property type="entry name" value="Beta-lactam_resp_regulator"/>
</dbReference>
<feature type="transmembrane region" description="Helical" evidence="1">
    <location>
        <begin position="324"/>
        <end position="342"/>
    </location>
</feature>
<gene>
    <name evidence="3" type="ORF">LZC94_00785</name>
</gene>
<keyword evidence="1" id="KW-1133">Transmembrane helix</keyword>
<keyword evidence="1" id="KW-0812">Transmembrane</keyword>
<proteinExistence type="predicted"/>
<evidence type="ECO:0000259" key="2">
    <source>
        <dbReference type="Pfam" id="PF05569"/>
    </source>
</evidence>
<dbReference type="RefSeq" id="WP_394825448.1">
    <property type="nucleotide sequence ID" value="NZ_CP089984.1"/>
</dbReference>
<accession>A0ABZ2LY17</accession>
<feature type="transmembrane region" description="Helical" evidence="1">
    <location>
        <begin position="48"/>
        <end position="67"/>
    </location>
</feature>
<feature type="transmembrane region" description="Helical" evidence="1">
    <location>
        <begin position="6"/>
        <end position="27"/>
    </location>
</feature>
<dbReference type="CDD" id="cd07341">
    <property type="entry name" value="M56_BlaR1_MecR1_like"/>
    <property type="match status" value="1"/>
</dbReference>
<dbReference type="Proteomes" id="UP001370348">
    <property type="component" value="Chromosome"/>
</dbReference>
<dbReference type="PANTHER" id="PTHR34978">
    <property type="entry name" value="POSSIBLE SENSOR-TRANSDUCER PROTEIN BLAR"/>
    <property type="match status" value="1"/>
</dbReference>
<dbReference type="Pfam" id="PF05569">
    <property type="entry name" value="Peptidase_M56"/>
    <property type="match status" value="1"/>
</dbReference>
<protein>
    <submittedName>
        <fullName evidence="3">M56 family metallopeptidase</fullName>
    </submittedName>
</protein>
<evidence type="ECO:0000256" key="1">
    <source>
        <dbReference type="SAM" id="Phobius"/>
    </source>
</evidence>
<feature type="transmembrane region" description="Helical" evidence="1">
    <location>
        <begin position="114"/>
        <end position="134"/>
    </location>
</feature>
<dbReference type="Gene3D" id="3.30.2010.10">
    <property type="entry name" value="Metalloproteases ('zincins'), catalytic domain"/>
    <property type="match status" value="1"/>
</dbReference>
<dbReference type="PANTHER" id="PTHR34978:SF3">
    <property type="entry name" value="SLR0241 PROTEIN"/>
    <property type="match status" value="1"/>
</dbReference>
<dbReference type="PROSITE" id="PS51257">
    <property type="entry name" value="PROKAR_LIPOPROTEIN"/>
    <property type="match status" value="1"/>
</dbReference>
<evidence type="ECO:0000313" key="4">
    <source>
        <dbReference type="Proteomes" id="UP001370348"/>
    </source>
</evidence>
<dbReference type="InterPro" id="IPR008756">
    <property type="entry name" value="Peptidase_M56"/>
</dbReference>
<dbReference type="EMBL" id="CP089984">
    <property type="protein sequence ID" value="WXB15814.1"/>
    <property type="molecule type" value="Genomic_DNA"/>
</dbReference>
<sequence length="376" mass="40311">MDKLTLSTFGLGIVLAWGSLLGCALVLRVPFAKGRKCGSLLASPTFRYRTLVLAWMGAASMLLLPSLRESGAGLSEQGWQGPWSREWSEAAPVRAAVDWVRPWVGPSEWSASPVGHALAVVALLWGALVVVSLVRTVVGHVRLGRVCARATEAPLHVQARAAVVAERLGMRAPVLLVSDETEAPFATGFLSPRIVLPRAELAAFSEEQLDFVLHHELVHVERGDLRVAFLVGLARLVFTGHPLGASFLGEIAVAREASVDARVAQDRPLQYAHFLLELAQRLSMANGMKGTVPMADSTLSRRIALLLSPSRACHAPPPRTQRRAAMLLGAAGLVLAACVWFAPTSWAAAADVKLPETWVNDNSPRPHACTELGGPK</sequence>
<keyword evidence="1" id="KW-0472">Membrane</keyword>
<organism evidence="3 4">
    <name type="scientific">Pendulispora albinea</name>
    <dbReference type="NCBI Taxonomy" id="2741071"/>
    <lineage>
        <taxon>Bacteria</taxon>
        <taxon>Pseudomonadati</taxon>
        <taxon>Myxococcota</taxon>
        <taxon>Myxococcia</taxon>
        <taxon>Myxococcales</taxon>
        <taxon>Sorangiineae</taxon>
        <taxon>Pendulisporaceae</taxon>
        <taxon>Pendulispora</taxon>
    </lineage>
</organism>
<reference evidence="3 4" key="1">
    <citation type="submission" date="2021-12" db="EMBL/GenBank/DDBJ databases">
        <title>Discovery of the Pendulisporaceae a myxobacterial family with distinct sporulation behavior and unique specialized metabolism.</title>
        <authorList>
            <person name="Garcia R."/>
            <person name="Popoff A."/>
            <person name="Bader C.D."/>
            <person name="Loehr J."/>
            <person name="Walesch S."/>
            <person name="Walt C."/>
            <person name="Boldt J."/>
            <person name="Bunk B."/>
            <person name="Haeckl F.J.F.P.J."/>
            <person name="Gunesch A.P."/>
            <person name="Birkelbach J."/>
            <person name="Nuebel U."/>
            <person name="Pietschmann T."/>
            <person name="Bach T."/>
            <person name="Mueller R."/>
        </authorList>
    </citation>
    <scope>NUCLEOTIDE SEQUENCE [LARGE SCALE GENOMIC DNA]</scope>
    <source>
        <strain evidence="3 4">MSr11954</strain>
    </source>
</reference>
<name>A0ABZ2LY17_9BACT</name>